<gene>
    <name evidence="1" type="ORF">SMB34_06400</name>
</gene>
<keyword evidence="2" id="KW-1185">Reference proteome</keyword>
<protein>
    <submittedName>
        <fullName evidence="1">Uncharacterized protein</fullName>
    </submittedName>
</protein>
<name>A0ABR4TKK3_9PROT</name>
<dbReference type="Proteomes" id="UP000027463">
    <property type="component" value="Unassembled WGS sequence"/>
</dbReference>
<reference evidence="1 2" key="1">
    <citation type="submission" date="2013-07" db="EMBL/GenBank/DDBJ databases">
        <title>Thalassospira permensis NBRC 106175 Genome Sequencing.</title>
        <authorList>
            <person name="Lai Q."/>
            <person name="Shao Z."/>
        </authorList>
    </citation>
    <scope>NUCLEOTIDE SEQUENCE [LARGE SCALE GENOMIC DNA]</scope>
    <source>
        <strain evidence="1 2">NBRC 106175</strain>
    </source>
</reference>
<dbReference type="EMBL" id="AUNC01000034">
    <property type="protein sequence ID" value="KEO53678.1"/>
    <property type="molecule type" value="Genomic_DNA"/>
</dbReference>
<proteinExistence type="predicted"/>
<evidence type="ECO:0000313" key="2">
    <source>
        <dbReference type="Proteomes" id="UP000027463"/>
    </source>
</evidence>
<evidence type="ECO:0000313" key="1">
    <source>
        <dbReference type="EMBL" id="KEO53678.1"/>
    </source>
</evidence>
<accession>A0ABR4TKK3</accession>
<comment type="caution">
    <text evidence="1">The sequence shown here is derived from an EMBL/GenBank/DDBJ whole genome shotgun (WGS) entry which is preliminary data.</text>
</comment>
<organism evidence="1 2">
    <name type="scientific">Thalassospira permensis NBRC 106175</name>
    <dbReference type="NCBI Taxonomy" id="1353532"/>
    <lineage>
        <taxon>Bacteria</taxon>
        <taxon>Pseudomonadati</taxon>
        <taxon>Pseudomonadota</taxon>
        <taxon>Alphaproteobacteria</taxon>
        <taxon>Rhodospirillales</taxon>
        <taxon>Thalassospiraceae</taxon>
        <taxon>Thalassospira</taxon>
    </lineage>
</organism>
<sequence>MIRYVLCDYIASPHECLDLKYMIWFDFNVY</sequence>